<evidence type="ECO:0000313" key="2">
    <source>
        <dbReference type="EMBL" id="RKI08598.1"/>
    </source>
</evidence>
<dbReference type="InterPro" id="IPR000742">
    <property type="entry name" value="EGF"/>
</dbReference>
<dbReference type="EMBL" id="RAWI01000101">
    <property type="protein sequence ID" value="RKI08598.1"/>
    <property type="molecule type" value="Genomic_DNA"/>
</dbReference>
<comment type="caution">
    <text evidence="2">The sequence shown here is derived from an EMBL/GenBank/DDBJ whole genome shotgun (WGS) entry which is preliminary data.</text>
</comment>
<dbReference type="SMART" id="SM00181">
    <property type="entry name" value="EGF"/>
    <property type="match status" value="1"/>
</dbReference>
<dbReference type="PROSITE" id="PS01186">
    <property type="entry name" value="EGF_2"/>
    <property type="match status" value="1"/>
</dbReference>
<dbReference type="Proteomes" id="UP000278907">
    <property type="component" value="Unassembled WGS sequence"/>
</dbReference>
<dbReference type="Gene3D" id="2.60.120.380">
    <property type="match status" value="2"/>
</dbReference>
<accession>A0ABX9QJH0</accession>
<name>A0ABX9QJH0_9BACT</name>
<evidence type="ECO:0000259" key="1">
    <source>
        <dbReference type="PROSITE" id="PS01186"/>
    </source>
</evidence>
<keyword evidence="3" id="KW-1185">Reference proteome</keyword>
<organism evidence="2 3">
    <name type="scientific">Corallococcus praedator</name>
    <dbReference type="NCBI Taxonomy" id="2316724"/>
    <lineage>
        <taxon>Bacteria</taxon>
        <taxon>Pseudomonadati</taxon>
        <taxon>Myxococcota</taxon>
        <taxon>Myxococcia</taxon>
        <taxon>Myxococcales</taxon>
        <taxon>Cystobacterineae</taxon>
        <taxon>Myxococcaceae</taxon>
        <taxon>Corallococcus</taxon>
    </lineage>
</organism>
<sequence>MAKALAFAVLCACSAEAPQPDPCADVDCGPGQCVPSSEQAACSCPQGYIPADMSCKRNVREGDDHGDSIEAATPVEPMEPIQSVAANLDNPDDVDLFSFHVTAGRIYRFSCYGAESGYTPSCWVTLLGADGLELPGSVGTGSFSSFQSGVLATQGGTVYARVERYPSSSTFFPSYKYSLLDRGPDDFANTLTEATPVPVGTTVSGSIEPARDVDVFALDAVAGRAYRLSCGGATSKCGMKVRGPGGELLYQSEMYEISKRGDTFDLRGMQEGRHTVELFVASAILFSNGIGDYTFSVANLEP</sequence>
<protein>
    <recommendedName>
        <fullName evidence="1">EGF-like domain-containing protein</fullName>
    </recommendedName>
</protein>
<gene>
    <name evidence="2" type="ORF">D7Y13_15725</name>
</gene>
<evidence type="ECO:0000313" key="3">
    <source>
        <dbReference type="Proteomes" id="UP000278907"/>
    </source>
</evidence>
<reference evidence="2 3" key="1">
    <citation type="submission" date="2018-09" db="EMBL/GenBank/DDBJ databases">
        <authorList>
            <person name="Livingstone P.G."/>
            <person name="Whitworth D.E."/>
        </authorList>
    </citation>
    <scope>NUCLEOTIDE SEQUENCE [LARGE SCALE GENOMIC DNA]</scope>
    <source>
        <strain evidence="2 3">CA031B</strain>
    </source>
</reference>
<proteinExistence type="predicted"/>
<feature type="domain" description="EGF-like" evidence="1">
    <location>
        <begin position="42"/>
        <end position="55"/>
    </location>
</feature>